<dbReference type="EMBL" id="HF935887">
    <property type="protein sequence ID" value="CCX13717.1"/>
    <property type="molecule type" value="Genomic_DNA"/>
</dbReference>
<sequence>MHQSPFCSLPSTFVTVTAICHFMKKWTSLCRKALQVLDKL</sequence>
<reference evidence="1 2" key="1">
    <citation type="journal article" date="2013" name="PLoS Genet.">
        <title>The genome and development-dependent transcriptomes of Pyronema confluens: a window into fungal evolution.</title>
        <authorList>
            <person name="Traeger S."/>
            <person name="Altegoer F."/>
            <person name="Freitag M."/>
            <person name="Gabaldon T."/>
            <person name="Kempken F."/>
            <person name="Kumar A."/>
            <person name="Marcet-Houben M."/>
            <person name="Poggeler S."/>
            <person name="Stajich J.E."/>
            <person name="Nowrousian M."/>
        </authorList>
    </citation>
    <scope>NUCLEOTIDE SEQUENCE [LARGE SCALE GENOMIC DNA]</scope>
    <source>
        <strain evidence="2">CBS 100304</strain>
        <tissue evidence="1">Vegetative mycelium</tissue>
    </source>
</reference>
<evidence type="ECO:0000313" key="2">
    <source>
        <dbReference type="Proteomes" id="UP000018144"/>
    </source>
</evidence>
<dbReference type="AlphaFoldDB" id="U4L8G7"/>
<keyword evidence="2" id="KW-1185">Reference proteome</keyword>
<accession>U4L8G7</accession>
<proteinExistence type="predicted"/>
<dbReference type="Proteomes" id="UP000018144">
    <property type="component" value="Unassembled WGS sequence"/>
</dbReference>
<name>U4L8G7_PYROM</name>
<organism evidence="1 2">
    <name type="scientific">Pyronema omphalodes (strain CBS 100304)</name>
    <name type="common">Pyronema confluens</name>
    <dbReference type="NCBI Taxonomy" id="1076935"/>
    <lineage>
        <taxon>Eukaryota</taxon>
        <taxon>Fungi</taxon>
        <taxon>Dikarya</taxon>
        <taxon>Ascomycota</taxon>
        <taxon>Pezizomycotina</taxon>
        <taxon>Pezizomycetes</taxon>
        <taxon>Pezizales</taxon>
        <taxon>Pyronemataceae</taxon>
        <taxon>Pyronema</taxon>
    </lineage>
</organism>
<gene>
    <name evidence="1" type="ORF">PCON_13310</name>
</gene>
<evidence type="ECO:0000313" key="1">
    <source>
        <dbReference type="EMBL" id="CCX13717.1"/>
    </source>
</evidence>
<protein>
    <submittedName>
        <fullName evidence="1">Uncharacterized protein</fullName>
    </submittedName>
</protein>